<proteinExistence type="predicted"/>
<dbReference type="InterPro" id="IPR000182">
    <property type="entry name" value="GNAT_dom"/>
</dbReference>
<dbReference type="Proteomes" id="UP000226525">
    <property type="component" value="Unassembled WGS sequence"/>
</dbReference>
<dbReference type="GO" id="GO:0008080">
    <property type="term" value="F:N-acetyltransferase activity"/>
    <property type="evidence" value="ECO:0007669"/>
    <property type="project" value="InterPro"/>
</dbReference>
<dbReference type="PANTHER" id="PTHR13538">
    <property type="entry name" value="N-ACETYLTRANSFERASE 6"/>
    <property type="match status" value="1"/>
</dbReference>
<dbReference type="GO" id="GO:1905502">
    <property type="term" value="F:acetyl-CoA binding"/>
    <property type="evidence" value="ECO:0007669"/>
    <property type="project" value="TreeGrafter"/>
</dbReference>
<dbReference type="CDD" id="cd04301">
    <property type="entry name" value="NAT_SF"/>
    <property type="match status" value="1"/>
</dbReference>
<evidence type="ECO:0000313" key="2">
    <source>
        <dbReference type="EMBL" id="MAH62079.1"/>
    </source>
</evidence>
<evidence type="ECO:0000313" key="3">
    <source>
        <dbReference type="Proteomes" id="UP000226525"/>
    </source>
</evidence>
<reference evidence="3" key="1">
    <citation type="submission" date="2017-09" db="EMBL/GenBank/DDBJ databases">
        <title>The Reconstruction of 2,631 Draft Metagenome-Assembled Genomes from the Global Oceans.</title>
        <authorList>
            <person name="Tully B.J."/>
            <person name="Graham E.D."/>
            <person name="Heidelberg J.F."/>
        </authorList>
    </citation>
    <scope>NUCLEOTIDE SEQUENCE [LARGE SCALE GENOMIC DNA]</scope>
</reference>
<name>A0A2D6YFX6_9DELT</name>
<comment type="caution">
    <text evidence="2">The sequence shown here is derived from an EMBL/GenBank/DDBJ whole genome shotgun (WGS) entry which is preliminary data.</text>
</comment>
<dbReference type="PROSITE" id="PS51186">
    <property type="entry name" value="GNAT"/>
    <property type="match status" value="1"/>
</dbReference>
<dbReference type="Pfam" id="PF00583">
    <property type="entry name" value="Acetyltransf_1"/>
    <property type="match status" value="1"/>
</dbReference>
<dbReference type="Gene3D" id="3.40.630.30">
    <property type="match status" value="1"/>
</dbReference>
<organism evidence="2 3">
    <name type="scientific">SAR324 cluster bacterium</name>
    <dbReference type="NCBI Taxonomy" id="2024889"/>
    <lineage>
        <taxon>Bacteria</taxon>
        <taxon>Deltaproteobacteria</taxon>
        <taxon>SAR324 cluster</taxon>
    </lineage>
</organism>
<dbReference type="GO" id="GO:0005737">
    <property type="term" value="C:cytoplasm"/>
    <property type="evidence" value="ECO:0007669"/>
    <property type="project" value="TreeGrafter"/>
</dbReference>
<sequence length="163" mass="19325">MDSSLSIGYLADHPEWVEELANQHREEWRYLVDTWGRQQASEELWEHTKNRQGLPTTIIAFDENLLLGSVSLEVYDYQKIQQYNPWLTSLWVMPFARHRGLGTYLVRRIVREAACLKIPHLHLLTLDHTTFYEKLGWNLLEIGYVEDNEIYIMSIIPEHLSEK</sequence>
<dbReference type="SUPFAM" id="SSF55729">
    <property type="entry name" value="Acyl-CoA N-acyltransferases (Nat)"/>
    <property type="match status" value="1"/>
</dbReference>
<protein>
    <submittedName>
        <fullName evidence="2">GNAT family N-acetyltransferase</fullName>
    </submittedName>
</protein>
<dbReference type="PANTHER" id="PTHR13538:SF4">
    <property type="entry name" value="N-ALPHA-ACETYLTRANSFERASE 80"/>
    <property type="match status" value="1"/>
</dbReference>
<dbReference type="EMBL" id="NZEX01000013">
    <property type="protein sequence ID" value="MAH62079.1"/>
    <property type="molecule type" value="Genomic_DNA"/>
</dbReference>
<evidence type="ECO:0000259" key="1">
    <source>
        <dbReference type="PROSITE" id="PS51186"/>
    </source>
</evidence>
<gene>
    <name evidence="2" type="ORF">CMN54_01255</name>
</gene>
<accession>A0A2D6YFX6</accession>
<dbReference type="InterPro" id="IPR016181">
    <property type="entry name" value="Acyl_CoA_acyltransferase"/>
</dbReference>
<dbReference type="AlphaFoldDB" id="A0A2D6YFX6"/>
<keyword evidence="2" id="KW-0808">Transferase</keyword>
<dbReference type="InterPro" id="IPR039840">
    <property type="entry name" value="NAA80"/>
</dbReference>
<feature type="domain" description="N-acetyltransferase" evidence="1">
    <location>
        <begin position="7"/>
        <end position="163"/>
    </location>
</feature>